<accession>A0ABR1AQ98</accession>
<dbReference type="EMBL" id="JAWJWF010000046">
    <property type="protein sequence ID" value="KAK6624668.1"/>
    <property type="molecule type" value="Genomic_DNA"/>
</dbReference>
<organism evidence="2 3">
    <name type="scientific">Polyplax serrata</name>
    <name type="common">Common mouse louse</name>
    <dbReference type="NCBI Taxonomy" id="468196"/>
    <lineage>
        <taxon>Eukaryota</taxon>
        <taxon>Metazoa</taxon>
        <taxon>Ecdysozoa</taxon>
        <taxon>Arthropoda</taxon>
        <taxon>Hexapoda</taxon>
        <taxon>Insecta</taxon>
        <taxon>Pterygota</taxon>
        <taxon>Neoptera</taxon>
        <taxon>Paraneoptera</taxon>
        <taxon>Psocodea</taxon>
        <taxon>Troctomorpha</taxon>
        <taxon>Phthiraptera</taxon>
        <taxon>Anoplura</taxon>
        <taxon>Polyplacidae</taxon>
        <taxon>Polyplax</taxon>
    </lineage>
</organism>
<comment type="caution">
    <text evidence="2">The sequence shown here is derived from an EMBL/GenBank/DDBJ whole genome shotgun (WGS) entry which is preliminary data.</text>
</comment>
<evidence type="ECO:0000313" key="2">
    <source>
        <dbReference type="EMBL" id="KAK6624668.1"/>
    </source>
</evidence>
<feature type="region of interest" description="Disordered" evidence="1">
    <location>
        <begin position="1"/>
        <end position="40"/>
    </location>
</feature>
<evidence type="ECO:0000313" key="3">
    <source>
        <dbReference type="Proteomes" id="UP001359485"/>
    </source>
</evidence>
<protein>
    <submittedName>
        <fullName evidence="2">Uncharacterized protein</fullName>
    </submittedName>
</protein>
<reference evidence="2 3" key="1">
    <citation type="submission" date="2023-09" db="EMBL/GenBank/DDBJ databases">
        <title>Genomes of two closely related lineages of the louse Polyplax serrata with different host specificities.</title>
        <authorList>
            <person name="Martinu J."/>
            <person name="Tarabai H."/>
            <person name="Stefka J."/>
            <person name="Hypsa V."/>
        </authorList>
    </citation>
    <scope>NUCLEOTIDE SEQUENCE [LARGE SCALE GENOMIC DNA]</scope>
    <source>
        <strain evidence="2">98ZLc_SE</strain>
    </source>
</reference>
<name>A0ABR1AQ98_POLSC</name>
<keyword evidence="3" id="KW-1185">Reference proteome</keyword>
<dbReference type="Proteomes" id="UP001359485">
    <property type="component" value="Unassembled WGS sequence"/>
</dbReference>
<evidence type="ECO:0000256" key="1">
    <source>
        <dbReference type="SAM" id="MobiDB-lite"/>
    </source>
</evidence>
<proteinExistence type="predicted"/>
<sequence length="69" mass="7767">MKKNGKDRRKMGENPAAYTQNDAVDMQQGKRLPGDNTHVRPQSVLEDIDLSMENGNPTRVLVNVEYPVV</sequence>
<gene>
    <name evidence="2" type="ORF">RUM44_011527</name>
</gene>